<name>A0A0W0V7Y4_9GAMM</name>
<gene>
    <name evidence="1" type="ORF">Ljor_0542</name>
</gene>
<sequence>MRYELDSILEYTRNLQILCQRTGVATVVPNLKESFKVHSEMAEKCLEALRKEHPPTKHAFEAYAQSVWVLAKYLKEKRDEVPQGQMDLLAQHLRILKKEKQILFPDTYLTYPKRLYTEEESYTPAAKTFINSELFQKLKNYSEVLCKDRGPHFFGLLCVSEKKHIAGELVKSIEREKTIDGIQAVFEDFYHDKNPYGSTNKNKYDLLNTGRDIFTFVLGFFGLLKTTTAGLVDQASEYAFNTNEVYDEKENSNLLGRIRQFF</sequence>
<dbReference type="Proteomes" id="UP000055035">
    <property type="component" value="Unassembled WGS sequence"/>
</dbReference>
<comment type="caution">
    <text evidence="1">The sequence shown here is derived from an EMBL/GenBank/DDBJ whole genome shotgun (WGS) entry which is preliminary data.</text>
</comment>
<dbReference type="OrthoDB" id="5646071at2"/>
<accession>A0A0W0V7Y4</accession>
<organism evidence="1 2">
    <name type="scientific">Legionella jordanis</name>
    <dbReference type="NCBI Taxonomy" id="456"/>
    <lineage>
        <taxon>Bacteria</taxon>
        <taxon>Pseudomonadati</taxon>
        <taxon>Pseudomonadota</taxon>
        <taxon>Gammaproteobacteria</taxon>
        <taxon>Legionellales</taxon>
        <taxon>Legionellaceae</taxon>
        <taxon>Legionella</taxon>
    </lineage>
</organism>
<dbReference type="EMBL" id="LNYJ01000011">
    <property type="protein sequence ID" value="KTD16236.1"/>
    <property type="molecule type" value="Genomic_DNA"/>
</dbReference>
<proteinExistence type="predicted"/>
<protein>
    <submittedName>
        <fullName evidence="1">Uncharacterized protein</fullName>
    </submittedName>
</protein>
<dbReference type="AlphaFoldDB" id="A0A0W0V7Y4"/>
<dbReference type="RefSeq" id="WP_058470108.1">
    <property type="nucleotide sequence ID" value="NZ_CAAAIC010000004.1"/>
</dbReference>
<dbReference type="PATRIC" id="fig|456.5.peg.572"/>
<evidence type="ECO:0000313" key="2">
    <source>
        <dbReference type="Proteomes" id="UP000055035"/>
    </source>
</evidence>
<keyword evidence="2" id="KW-1185">Reference proteome</keyword>
<reference evidence="1 2" key="1">
    <citation type="submission" date="2015-11" db="EMBL/GenBank/DDBJ databases">
        <title>Genomic analysis of 38 Legionella species identifies large and diverse effector repertoires.</title>
        <authorList>
            <person name="Burstein D."/>
            <person name="Amaro F."/>
            <person name="Zusman T."/>
            <person name="Lifshitz Z."/>
            <person name="Cohen O."/>
            <person name="Gilbert J.A."/>
            <person name="Pupko T."/>
            <person name="Shuman H.A."/>
            <person name="Segal G."/>
        </authorList>
    </citation>
    <scope>NUCLEOTIDE SEQUENCE [LARGE SCALE GENOMIC DNA]</scope>
    <source>
        <strain evidence="1 2">BL-540</strain>
    </source>
</reference>
<evidence type="ECO:0000313" key="1">
    <source>
        <dbReference type="EMBL" id="KTD16236.1"/>
    </source>
</evidence>